<dbReference type="InterPro" id="IPR050194">
    <property type="entry name" value="Glycosyltransferase_grp1"/>
</dbReference>
<evidence type="ECO:0000259" key="1">
    <source>
        <dbReference type="Pfam" id="PF00534"/>
    </source>
</evidence>
<comment type="caution">
    <text evidence="3">The sequence shown here is derived from an EMBL/GenBank/DDBJ whole genome shotgun (WGS) entry which is preliminary data.</text>
</comment>
<reference evidence="3 4" key="1">
    <citation type="submission" date="2013-06" db="EMBL/GenBank/DDBJ databases">
        <authorList>
            <person name="Weinstock G."/>
            <person name="Sodergren E."/>
            <person name="Lobos E.A."/>
            <person name="Fulton L."/>
            <person name="Fulton R."/>
            <person name="Courtney L."/>
            <person name="Fronick C."/>
            <person name="O'Laughlin M."/>
            <person name="Godfrey J."/>
            <person name="Wilson R.M."/>
            <person name="Miner T."/>
            <person name="Farmer C."/>
            <person name="Delehaunty K."/>
            <person name="Cordes M."/>
            <person name="Minx P."/>
            <person name="Tomlinson C."/>
            <person name="Chen J."/>
            <person name="Wollam A."/>
            <person name="Pepin K.H."/>
            <person name="Bhonagiri V."/>
            <person name="Zhang X."/>
            <person name="Warren W."/>
            <person name="Mitreva M."/>
            <person name="Mardis E.R."/>
            <person name="Wilson R.K."/>
        </authorList>
    </citation>
    <scope>NUCLEOTIDE SEQUENCE [LARGE SCALE GENOMIC DNA]</scope>
    <source>
        <strain evidence="3 4">SD2A-2</strain>
    </source>
</reference>
<gene>
    <name evidence="3" type="ORF">D356_02348</name>
</gene>
<evidence type="ECO:0000313" key="3">
    <source>
        <dbReference type="EMBL" id="EPI09818.1"/>
    </source>
</evidence>
<feature type="domain" description="Glycosyltransferase subfamily 4-like N-terminal" evidence="2">
    <location>
        <begin position="17"/>
        <end position="175"/>
    </location>
</feature>
<dbReference type="PANTHER" id="PTHR45947:SF3">
    <property type="entry name" value="SULFOQUINOVOSYL TRANSFERASE SQD2"/>
    <property type="match status" value="1"/>
</dbReference>
<dbReference type="Gene3D" id="3.40.50.2000">
    <property type="entry name" value="Glycogen Phosphorylase B"/>
    <property type="match status" value="2"/>
</dbReference>
<evidence type="ECO:0000313" key="4">
    <source>
        <dbReference type="Proteomes" id="UP000014622"/>
    </source>
</evidence>
<dbReference type="InterPro" id="IPR028098">
    <property type="entry name" value="Glyco_trans_4-like_N"/>
</dbReference>
<protein>
    <submittedName>
        <fullName evidence="3">Glycosyltransferase, group 1 family protein</fullName>
    </submittedName>
</protein>
<evidence type="ECO:0000259" key="2">
    <source>
        <dbReference type="Pfam" id="PF13439"/>
    </source>
</evidence>
<dbReference type="RefSeq" id="WP_016629178.1">
    <property type="nucleotide sequence ID" value="NZ_KE352032.1"/>
</dbReference>
<dbReference type="PANTHER" id="PTHR45947">
    <property type="entry name" value="SULFOQUINOVOSYL TRANSFERASE SQD2"/>
    <property type="match status" value="1"/>
</dbReference>
<dbReference type="CDD" id="cd03801">
    <property type="entry name" value="GT4_PimA-like"/>
    <property type="match status" value="1"/>
</dbReference>
<feature type="domain" description="Glycosyl transferase family 1" evidence="1">
    <location>
        <begin position="180"/>
        <end position="342"/>
    </location>
</feature>
<dbReference type="Proteomes" id="UP000014622">
    <property type="component" value="Unassembled WGS sequence"/>
</dbReference>
<accession>A0AB73A951</accession>
<dbReference type="Pfam" id="PF00534">
    <property type="entry name" value="Glycos_transf_1"/>
    <property type="match status" value="1"/>
</dbReference>
<dbReference type="InterPro" id="IPR001296">
    <property type="entry name" value="Glyco_trans_1"/>
</dbReference>
<dbReference type="GO" id="GO:0016757">
    <property type="term" value="F:glycosyltransferase activity"/>
    <property type="evidence" value="ECO:0007669"/>
    <property type="project" value="InterPro"/>
</dbReference>
<dbReference type="AlphaFoldDB" id="A0AB73A951"/>
<name>A0AB73A951_ENTFC</name>
<organism evidence="3 4">
    <name type="scientific">Enterococcus faecium SD2A-2</name>
    <dbReference type="NCBI Taxonomy" id="1244154"/>
    <lineage>
        <taxon>Bacteria</taxon>
        <taxon>Bacillati</taxon>
        <taxon>Bacillota</taxon>
        <taxon>Bacilli</taxon>
        <taxon>Lactobacillales</taxon>
        <taxon>Enterococcaceae</taxon>
        <taxon>Enterococcus</taxon>
    </lineage>
</organism>
<dbReference type="Pfam" id="PF13439">
    <property type="entry name" value="Glyco_transf_4"/>
    <property type="match status" value="1"/>
</dbReference>
<sequence length="361" mass="42656">MNVLHLCSIYGDSFFENLISNISEPNISTSVFYPRRKDKKFNKYTDLYEVESPVIFNKSDRIFYRWKQHKYLRSIKRKYELSKIDLIHAHTLYTDGYSAYRVHMEFNIPYVVAVRSTDIHYFRKYRKDLYRIAKKILQGAAKIIVLSKSYSKLVPHYFGKDLKSKIDIIPNGLDPVFLENINNIKKKKTDNIKVITVGYISKRKNQIFVCKALNSLYKKGYSVKYTVIGKVLDQQIYDELVSYPFVSYKKFMRKEDLINEYRKNDIFIMTSLSETFGLTYLEAISQNTPVIYSAEEGFDGYFEEGRVGFSVNKNNVKNLQEKILTIHNEPEEFNNISSNAINFDWKNIGKRYKSLYNKILY</sequence>
<dbReference type="EMBL" id="ATIT01000119">
    <property type="protein sequence ID" value="EPI09818.1"/>
    <property type="molecule type" value="Genomic_DNA"/>
</dbReference>
<dbReference type="SUPFAM" id="SSF53756">
    <property type="entry name" value="UDP-Glycosyltransferase/glycogen phosphorylase"/>
    <property type="match status" value="1"/>
</dbReference>
<proteinExistence type="predicted"/>